<evidence type="ECO:0000313" key="4">
    <source>
        <dbReference type="EMBL" id="CAE0290461.1"/>
    </source>
</evidence>
<dbReference type="InterPro" id="IPR000504">
    <property type="entry name" value="RRM_dom"/>
</dbReference>
<gene>
    <name evidence="4" type="ORF">SELO1098_LOCUS19306</name>
</gene>
<feature type="compositionally biased region" description="Low complexity" evidence="2">
    <location>
        <begin position="221"/>
        <end position="230"/>
    </location>
</feature>
<dbReference type="PROSITE" id="PS50102">
    <property type="entry name" value="RRM"/>
    <property type="match status" value="2"/>
</dbReference>
<dbReference type="PANTHER" id="PTHR15241:SF304">
    <property type="entry name" value="RRM DOMAIN-CONTAINING PROTEIN"/>
    <property type="match status" value="1"/>
</dbReference>
<feature type="compositionally biased region" description="Low complexity" evidence="2">
    <location>
        <begin position="806"/>
        <end position="819"/>
    </location>
</feature>
<sequence length="845" mass="91723">MNATLFPPNSSLFLGDLSKFCTEADLETIFSQYGEINQIRIMRNTNTGKALSYGFISFMNNECAASAMEKLNGISLHGRSMRIGWAAHNLKTHKTEEPAIINSVYVRFITPKTSEYVTEEVIHRAFDQFGSVVDVSIKQSAVDQRSGRQSGYGFVHFSADHAGIIAAFDALSRMNNNTYDGVTYSVEPSKNLLRQMDEMNLGVPGNRGGPRANQTGSAPPQYQQHQSQQSLYDRSVPVQSRMEPQYRPHHQQQQQQQPQQGRDDFHQMSKLYQQPPSHMNHQNHHYQHQHQQGRYGQGMNQAGNAMYTDSAQGYGGSSAPFQPRLQPQQAQFEPHAHRYAPQHAPHSAAGLQQQQQPYGRQANHQQLDHLHGGNAMLPTSFGGVSSSSLGSEDLYGRPHSYTQSADPLSLSVLTSKPVQGLAIGAQGKGPSPRAISQTMSSSPSAGKSHVRNSSRDLDFASAVLAPTDDYVSSYVIEKPIIDDRYFDAPSKDPVPLPVPSSYSYGQNGSPPAFGEKHLASSAELQHQTSHGAAAYSADRRGGLSGNSQSLYSHLPAGSVRPPHVPAQAQQQSRRPVNVTDLEIGRSRSMSSAGLPTFSTNATTDCEGGFFKSANSSFTEGANPRFAHLNSFGDYQNNNSHSNMLSQGADVWTGLADNQQHSPLTREALQNHQPTVRRHPHALTSSMRQASIQSVTTNGGEEESELVEDDFTFAAALATTHESSASQDSLFNYMDSKASSFALPSPPYGSSYTAQGFSLKDGCAAAGYPPQNIHGNSGAQQHQQLHSGSEIDELVLEAKNLSLAHVSSGAGSGSSTARSSLSDDKKPSPKSRQLAVTHFFKPVSAV</sequence>
<dbReference type="SMART" id="SM00360">
    <property type="entry name" value="RRM"/>
    <property type="match status" value="2"/>
</dbReference>
<reference evidence="4" key="1">
    <citation type="submission" date="2021-01" db="EMBL/GenBank/DDBJ databases">
        <authorList>
            <person name="Corre E."/>
            <person name="Pelletier E."/>
            <person name="Niang G."/>
            <person name="Scheremetjew M."/>
            <person name="Finn R."/>
            <person name="Kale V."/>
            <person name="Holt S."/>
            <person name="Cochrane G."/>
            <person name="Meng A."/>
            <person name="Brown T."/>
            <person name="Cohen L."/>
        </authorList>
    </citation>
    <scope>NUCLEOTIDE SEQUENCE</scope>
    <source>
        <strain evidence="4">CCAP 955/1</strain>
    </source>
</reference>
<feature type="compositionally biased region" description="Low complexity" evidence="2">
    <location>
        <begin position="289"/>
        <end position="299"/>
    </location>
</feature>
<evidence type="ECO:0000256" key="1">
    <source>
        <dbReference type="PROSITE-ProRule" id="PRU00176"/>
    </source>
</evidence>
<dbReference type="Gene3D" id="3.30.70.330">
    <property type="match status" value="2"/>
</dbReference>
<feature type="compositionally biased region" description="Low complexity" evidence="2">
    <location>
        <begin position="251"/>
        <end position="260"/>
    </location>
</feature>
<feature type="region of interest" description="Disordered" evidence="2">
    <location>
        <begin position="422"/>
        <end position="452"/>
    </location>
</feature>
<evidence type="ECO:0000256" key="2">
    <source>
        <dbReference type="SAM" id="MobiDB-lite"/>
    </source>
</evidence>
<dbReference type="SUPFAM" id="SSF54928">
    <property type="entry name" value="RNA-binding domain, RBD"/>
    <property type="match status" value="2"/>
</dbReference>
<feature type="region of interest" description="Disordered" evidence="2">
    <location>
        <begin position="370"/>
        <end position="389"/>
    </location>
</feature>
<feature type="compositionally biased region" description="Polar residues" evidence="2">
    <location>
        <begin position="434"/>
        <end position="445"/>
    </location>
</feature>
<dbReference type="CDD" id="cd00590">
    <property type="entry name" value="RRM_SF"/>
    <property type="match status" value="2"/>
</dbReference>
<organism evidence="4">
    <name type="scientific">Spumella elongata</name>
    <dbReference type="NCBI Taxonomy" id="89044"/>
    <lineage>
        <taxon>Eukaryota</taxon>
        <taxon>Sar</taxon>
        <taxon>Stramenopiles</taxon>
        <taxon>Ochrophyta</taxon>
        <taxon>Chrysophyceae</taxon>
        <taxon>Chromulinales</taxon>
        <taxon>Chromulinaceae</taxon>
        <taxon>Spumella</taxon>
    </lineage>
</organism>
<dbReference type="InterPro" id="IPR012677">
    <property type="entry name" value="Nucleotide-bd_a/b_plait_sf"/>
</dbReference>
<feature type="compositionally biased region" description="Polar residues" evidence="2">
    <location>
        <begin position="300"/>
        <end position="311"/>
    </location>
</feature>
<dbReference type="AlphaFoldDB" id="A0A7S3HBE2"/>
<dbReference type="PANTHER" id="PTHR15241">
    <property type="entry name" value="TRANSFORMER-2-RELATED"/>
    <property type="match status" value="1"/>
</dbReference>
<feature type="region of interest" description="Disordered" evidence="2">
    <location>
        <begin position="497"/>
        <end position="576"/>
    </location>
</feature>
<feature type="domain" description="RRM" evidence="3">
    <location>
        <begin position="10"/>
        <end position="88"/>
    </location>
</feature>
<protein>
    <recommendedName>
        <fullName evidence="3">RRM domain-containing protein</fullName>
    </recommendedName>
</protein>
<evidence type="ECO:0000259" key="3">
    <source>
        <dbReference type="PROSITE" id="PS50102"/>
    </source>
</evidence>
<dbReference type="GO" id="GO:0003723">
    <property type="term" value="F:RNA binding"/>
    <property type="evidence" value="ECO:0007669"/>
    <property type="project" value="UniProtKB-UniRule"/>
</dbReference>
<dbReference type="InterPro" id="IPR035979">
    <property type="entry name" value="RBD_domain_sf"/>
</dbReference>
<accession>A0A7S3HBE2</accession>
<feature type="region of interest" description="Disordered" evidence="2">
    <location>
        <begin position="199"/>
        <end position="364"/>
    </location>
</feature>
<feature type="domain" description="RRM" evidence="3">
    <location>
        <begin position="102"/>
        <end position="191"/>
    </location>
</feature>
<feature type="region of interest" description="Disordered" evidence="2">
    <location>
        <begin position="806"/>
        <end position="833"/>
    </location>
</feature>
<name>A0A7S3HBE2_9STRA</name>
<proteinExistence type="predicted"/>
<feature type="compositionally biased region" description="Low complexity" evidence="2">
    <location>
        <begin position="380"/>
        <end position="389"/>
    </location>
</feature>
<keyword evidence="1" id="KW-0694">RNA-binding</keyword>
<dbReference type="EMBL" id="HBIC01037753">
    <property type="protein sequence ID" value="CAE0290461.1"/>
    <property type="molecule type" value="Transcribed_RNA"/>
</dbReference>
<dbReference type="Pfam" id="PF00076">
    <property type="entry name" value="RRM_1"/>
    <property type="match status" value="2"/>
</dbReference>